<proteinExistence type="predicted"/>
<dbReference type="GO" id="GO:0005886">
    <property type="term" value="C:plasma membrane"/>
    <property type="evidence" value="ECO:0007669"/>
    <property type="project" value="TreeGrafter"/>
</dbReference>
<reference evidence="7" key="1">
    <citation type="journal article" date="2017" name="Nat. Microbiol.">
        <title>Global analysis of biosynthetic gene clusters reveals vast potential of secondary metabolite production in Penicillium species.</title>
        <authorList>
            <person name="Nielsen J.C."/>
            <person name="Grijseels S."/>
            <person name="Prigent S."/>
            <person name="Ji B."/>
            <person name="Dainat J."/>
            <person name="Nielsen K.F."/>
            <person name="Frisvad J.C."/>
            <person name="Workman M."/>
            <person name="Nielsen J."/>
        </authorList>
    </citation>
    <scope>NUCLEOTIDE SEQUENCE [LARGE SCALE GENOMIC DNA]</scope>
    <source>
        <strain evidence="7">IBT 11843</strain>
    </source>
</reference>
<dbReference type="Gene3D" id="1.20.120.1240">
    <property type="entry name" value="Dynamin, middle domain"/>
    <property type="match status" value="1"/>
</dbReference>
<dbReference type="InterPro" id="IPR003130">
    <property type="entry name" value="GED"/>
</dbReference>
<evidence type="ECO:0000256" key="3">
    <source>
        <dbReference type="SAM" id="MobiDB-lite"/>
    </source>
</evidence>
<dbReference type="InterPro" id="IPR030381">
    <property type="entry name" value="G_DYNAMIN_dom"/>
</dbReference>
<dbReference type="Pfam" id="PF02212">
    <property type="entry name" value="GED"/>
    <property type="match status" value="1"/>
</dbReference>
<dbReference type="Gene3D" id="3.40.50.300">
    <property type="entry name" value="P-loop containing nucleotide triphosphate hydrolases"/>
    <property type="match status" value="1"/>
</dbReference>
<dbReference type="PROSITE" id="PS51388">
    <property type="entry name" value="GED"/>
    <property type="match status" value="1"/>
</dbReference>
<dbReference type="GO" id="GO:0005874">
    <property type="term" value="C:microtubule"/>
    <property type="evidence" value="ECO:0007669"/>
    <property type="project" value="TreeGrafter"/>
</dbReference>
<dbReference type="PANTHER" id="PTHR11566">
    <property type="entry name" value="DYNAMIN"/>
    <property type="match status" value="1"/>
</dbReference>
<dbReference type="GO" id="GO:0031623">
    <property type="term" value="P:receptor internalization"/>
    <property type="evidence" value="ECO:0007669"/>
    <property type="project" value="TreeGrafter"/>
</dbReference>
<dbReference type="CDD" id="cd08771">
    <property type="entry name" value="DLP_1"/>
    <property type="match status" value="1"/>
</dbReference>
<dbReference type="Pfam" id="PF01031">
    <property type="entry name" value="Dynamin_M"/>
    <property type="match status" value="1"/>
</dbReference>
<keyword evidence="7" id="KW-1185">Reference proteome</keyword>
<dbReference type="OMA" id="IMCSMPM"/>
<dbReference type="GO" id="GO:0008017">
    <property type="term" value="F:microtubule binding"/>
    <property type="evidence" value="ECO:0007669"/>
    <property type="project" value="TreeGrafter"/>
</dbReference>
<evidence type="ECO:0008006" key="8">
    <source>
        <dbReference type="Google" id="ProtNLM"/>
    </source>
</evidence>
<sequence length="820" mass="92031">MTMSYSLRPKSEAEEPMTPSNPPPGMSATMGGASTLDVLTMDMKSLVKRIQDLSHLGIEDSKIALPKICVVGDQSTGKSSLIEGISEIKVPRSAGTCTRCPMEINLSESEPGESWKCSVYLSWRYWQDPNKKFSASPKKSEPLGPWLPAGQEDQLFLILTDKAKVQETIFWAQLAILNPGSNPQRYVPGKNAVTPQSIEVKFSPNVVRLDISGPNFPALSFYDLPGVISQAEHESESYLVPLVENLVKQYVSEANCIVLLTLSMTDDAGNSNAARLIGKIKGAKERTLGVLTKPDRLADFESFAQYNEILEGRVYGLGHGYYVVKNNTDPDVPHAIAREEEEAFFADPFWAGQMAGFQERFGTRRLQVALSAMLMEQIQKSLPSIIHQIDEKARRIDAELSTLPDSPAEDVQRILMEKTITLGLKLRWIFEGGTGYGSSENTLQKEWSDLVRDFQMALERTRPTLKTIADGDNAYLAEKYDADSDMFIVSCSPSRKRKAPVAESSPESKAQIESQPTERSGPAYKTSCFKEWKGPFLRFSLEEIRRVKEESHRAGIPNQIDPSAIETLNKKSVKNWDVLANAFVYATHTIVQKVLVDTLDEVIAQYHQTGLYRELYRVMTTFLLRLRGEYLHSAGTHYQIESDNPFTMAQAQHRVASLETLDKLTRARRDSRAKVYLSLRGYAAEDDQKVRKVTDADLGPDQFSQELEMMASSRGYYQVASSRFLDVICQLAHIKVFAKCRNELIEVINKELNANSFERCMELMAEDPERQARRNALTKVKAKLTQAQEWLAAVYQTKDESSDMGTFSDETADGKNELFC</sequence>
<keyword evidence="2" id="KW-0342">GTP-binding</keyword>
<dbReference type="PRINTS" id="PR00195">
    <property type="entry name" value="DYNAMIN"/>
</dbReference>
<evidence type="ECO:0000313" key="6">
    <source>
        <dbReference type="EMBL" id="OQD74201.1"/>
    </source>
</evidence>
<dbReference type="InterPro" id="IPR022812">
    <property type="entry name" value="Dynamin"/>
</dbReference>
<dbReference type="PROSITE" id="PS51718">
    <property type="entry name" value="G_DYNAMIN_2"/>
    <property type="match status" value="1"/>
</dbReference>
<feature type="domain" description="GED" evidence="4">
    <location>
        <begin position="706"/>
        <end position="799"/>
    </location>
</feature>
<feature type="domain" description="Dynamin-type G" evidence="5">
    <location>
        <begin position="62"/>
        <end position="383"/>
    </location>
</feature>
<dbReference type="STRING" id="69771.A0A1V6PB16"/>
<feature type="region of interest" description="Disordered" evidence="3">
    <location>
        <begin position="498"/>
        <end position="524"/>
    </location>
</feature>
<feature type="region of interest" description="Disordered" evidence="3">
    <location>
        <begin position="1"/>
        <end position="32"/>
    </location>
</feature>
<dbReference type="SMART" id="SM00053">
    <property type="entry name" value="DYNc"/>
    <property type="match status" value="1"/>
</dbReference>
<evidence type="ECO:0000256" key="2">
    <source>
        <dbReference type="ARBA" id="ARBA00023134"/>
    </source>
</evidence>
<keyword evidence="1" id="KW-0547">Nucleotide-binding</keyword>
<dbReference type="EMBL" id="MDYL01000012">
    <property type="protein sequence ID" value="OQD74201.1"/>
    <property type="molecule type" value="Genomic_DNA"/>
</dbReference>
<comment type="caution">
    <text evidence="6">The sequence shown here is derived from an EMBL/GenBank/DDBJ whole genome shotgun (WGS) entry which is preliminary data.</text>
</comment>
<feature type="compositionally biased region" description="Polar residues" evidence="3">
    <location>
        <begin position="505"/>
        <end position="518"/>
    </location>
</feature>
<dbReference type="InterPro" id="IPR045063">
    <property type="entry name" value="Dynamin_N"/>
</dbReference>
<name>A0A1V6PB16_PENDC</name>
<gene>
    <name evidence="6" type="ORF">PENDEC_c012G01863</name>
</gene>
<dbReference type="InterPro" id="IPR020850">
    <property type="entry name" value="GED_dom"/>
</dbReference>
<dbReference type="AlphaFoldDB" id="A0A1V6PB16"/>
<dbReference type="Proteomes" id="UP000191522">
    <property type="component" value="Unassembled WGS sequence"/>
</dbReference>
<accession>A0A1V6PB16</accession>
<dbReference type="InterPro" id="IPR027417">
    <property type="entry name" value="P-loop_NTPase"/>
</dbReference>
<evidence type="ECO:0000256" key="1">
    <source>
        <dbReference type="ARBA" id="ARBA00022741"/>
    </source>
</evidence>
<dbReference type="Pfam" id="PF00350">
    <property type="entry name" value="Dynamin_N"/>
    <property type="match status" value="1"/>
</dbReference>
<dbReference type="GO" id="GO:0005737">
    <property type="term" value="C:cytoplasm"/>
    <property type="evidence" value="ECO:0007669"/>
    <property type="project" value="TreeGrafter"/>
</dbReference>
<dbReference type="SUPFAM" id="SSF52540">
    <property type="entry name" value="P-loop containing nucleoside triphosphate hydrolases"/>
    <property type="match status" value="1"/>
</dbReference>
<evidence type="ECO:0000313" key="7">
    <source>
        <dbReference type="Proteomes" id="UP000191522"/>
    </source>
</evidence>
<evidence type="ECO:0000259" key="4">
    <source>
        <dbReference type="PROSITE" id="PS51388"/>
    </source>
</evidence>
<organism evidence="6 7">
    <name type="scientific">Penicillium decumbens</name>
    <dbReference type="NCBI Taxonomy" id="69771"/>
    <lineage>
        <taxon>Eukaryota</taxon>
        <taxon>Fungi</taxon>
        <taxon>Dikarya</taxon>
        <taxon>Ascomycota</taxon>
        <taxon>Pezizomycotina</taxon>
        <taxon>Eurotiomycetes</taxon>
        <taxon>Eurotiomycetidae</taxon>
        <taxon>Eurotiales</taxon>
        <taxon>Aspergillaceae</taxon>
        <taxon>Penicillium</taxon>
    </lineage>
</organism>
<protein>
    <recommendedName>
        <fullName evidence="8">GED domain-containing protein</fullName>
    </recommendedName>
</protein>
<dbReference type="OrthoDB" id="5061070at2759"/>
<dbReference type="InterPro" id="IPR001401">
    <property type="entry name" value="Dynamin_GTPase"/>
</dbReference>
<dbReference type="GO" id="GO:0003924">
    <property type="term" value="F:GTPase activity"/>
    <property type="evidence" value="ECO:0007669"/>
    <property type="project" value="InterPro"/>
</dbReference>
<dbReference type="GO" id="GO:0005525">
    <property type="term" value="F:GTP binding"/>
    <property type="evidence" value="ECO:0007669"/>
    <property type="project" value="InterPro"/>
</dbReference>
<dbReference type="InterPro" id="IPR000375">
    <property type="entry name" value="Dynamin_stalk"/>
</dbReference>
<dbReference type="PANTHER" id="PTHR11566:SF131">
    <property type="entry name" value="GTPASE, PUTATIVE (AFU_ORTHOLOGUE AFUA_6G07630)-RELATED"/>
    <property type="match status" value="1"/>
</dbReference>
<evidence type="ECO:0000259" key="5">
    <source>
        <dbReference type="PROSITE" id="PS51718"/>
    </source>
</evidence>